<name>A0A6H1ZF11_9ZZZZ</name>
<reference evidence="1" key="1">
    <citation type="submission" date="2020-03" db="EMBL/GenBank/DDBJ databases">
        <title>The deep terrestrial virosphere.</title>
        <authorList>
            <person name="Holmfeldt K."/>
            <person name="Nilsson E."/>
            <person name="Simone D."/>
            <person name="Lopez-Fernandez M."/>
            <person name="Wu X."/>
            <person name="de Brujin I."/>
            <person name="Lundin D."/>
            <person name="Andersson A."/>
            <person name="Bertilsson S."/>
            <person name="Dopson M."/>
        </authorList>
    </citation>
    <scope>NUCLEOTIDE SEQUENCE</scope>
    <source>
        <strain evidence="1">TM448A00312</strain>
        <strain evidence="2">TM448B01090</strain>
    </source>
</reference>
<dbReference type="AlphaFoldDB" id="A0A6H1ZF11"/>
<dbReference type="EMBL" id="MT144002">
    <property type="protein sequence ID" value="QJA46052.1"/>
    <property type="molecule type" value="Genomic_DNA"/>
</dbReference>
<dbReference type="EMBL" id="MT144702">
    <property type="protein sequence ID" value="QJH97796.1"/>
    <property type="molecule type" value="Genomic_DNA"/>
</dbReference>
<proteinExistence type="predicted"/>
<sequence length="159" mass="18025">MKKLLIAIILLAIPMFAFAGIPDKPTCDVGVYEGEWNGSEWVGKCVVKGGGSWLLRLPRVSWVRYENGVIDWLFSHFATGKIICSSVSHQFALNERGRPYDGTPVEPDLGNNYGYEIVLEQAGEWTYHRFEIPEWMTGKYCRTVSTIMGFEVLSQELEL</sequence>
<organism evidence="1">
    <name type="scientific">viral metagenome</name>
    <dbReference type="NCBI Taxonomy" id="1070528"/>
    <lineage>
        <taxon>unclassified sequences</taxon>
        <taxon>metagenomes</taxon>
        <taxon>organismal metagenomes</taxon>
    </lineage>
</organism>
<evidence type="ECO:0000313" key="2">
    <source>
        <dbReference type="EMBL" id="QJH97796.1"/>
    </source>
</evidence>
<protein>
    <submittedName>
        <fullName evidence="1">Uncharacterized protein</fullName>
    </submittedName>
</protein>
<evidence type="ECO:0000313" key="1">
    <source>
        <dbReference type="EMBL" id="QJA46052.1"/>
    </source>
</evidence>
<accession>A0A6H1ZF11</accession>
<gene>
    <name evidence="1" type="ORF">TM448A00312_0010</name>
    <name evidence="2" type="ORF">TM448B01090_0007</name>
</gene>